<organism evidence="2 3">
    <name type="scientific">Aquipseudomonas campi</name>
    <dbReference type="NCBI Taxonomy" id="2731681"/>
    <lineage>
        <taxon>Bacteria</taxon>
        <taxon>Pseudomonadati</taxon>
        <taxon>Pseudomonadota</taxon>
        <taxon>Gammaproteobacteria</taxon>
        <taxon>Pseudomonadales</taxon>
        <taxon>Pseudomonadaceae</taxon>
        <taxon>Aquipseudomonas</taxon>
    </lineage>
</organism>
<sequence>MPTHAPKWPILVSLCLLSLSSQAMSRLFDGDANVWIANDRLCFGGTEFKSAGLFFNRTLKVDAGQVVVHAIQVTGAAPGSYWAISAADPEHALPLTGNTCIAYGERIAHFNPSQAAKPLVDGLYSVTLAGSDLKRGNRATFYKNFCLQHNDSGRRVTAAHYDKSAQQWVCSP</sequence>
<dbReference type="AlphaFoldDB" id="A0A6M8FF68"/>
<dbReference type="Proteomes" id="UP000501379">
    <property type="component" value="Chromosome"/>
</dbReference>
<feature type="signal peptide" evidence="1">
    <location>
        <begin position="1"/>
        <end position="23"/>
    </location>
</feature>
<protein>
    <submittedName>
        <fullName evidence="2">Uncharacterized protein</fullName>
    </submittedName>
</protein>
<evidence type="ECO:0000313" key="3">
    <source>
        <dbReference type="Proteomes" id="UP000501379"/>
    </source>
</evidence>
<gene>
    <name evidence="2" type="ORF">HNE05_16295</name>
</gene>
<accession>A0A6M8FF68</accession>
<proteinExistence type="predicted"/>
<keyword evidence="3" id="KW-1185">Reference proteome</keyword>
<dbReference type="RefSeq" id="WP_173210137.1">
    <property type="nucleotide sequence ID" value="NZ_CP053697.2"/>
</dbReference>
<feature type="chain" id="PRO_5026702579" evidence="1">
    <location>
        <begin position="24"/>
        <end position="172"/>
    </location>
</feature>
<dbReference type="KEGG" id="pcam:HNE05_16295"/>
<keyword evidence="1" id="KW-0732">Signal</keyword>
<dbReference type="EMBL" id="CP053697">
    <property type="protein sequence ID" value="QKE64843.1"/>
    <property type="molecule type" value="Genomic_DNA"/>
</dbReference>
<name>A0A6M8FF68_9GAMM</name>
<reference evidence="2" key="1">
    <citation type="submission" date="2020-07" db="EMBL/GenBank/DDBJ databases">
        <title>Nitrate ammonifying Pseudomonas campi sp. nov. isolated from German agricultural grassland.</title>
        <authorList>
            <person name="Timsy T."/>
            <person name="Ulrich A."/>
            <person name="Spanner T."/>
            <person name="Foesel B."/>
            <person name="Kolb S."/>
            <person name="Horn M.A."/>
            <person name="Behrendt U."/>
        </authorList>
    </citation>
    <scope>NUCLEOTIDE SEQUENCE</scope>
    <source>
        <strain evidence="2">S1-A32-2</strain>
    </source>
</reference>
<evidence type="ECO:0000256" key="1">
    <source>
        <dbReference type="SAM" id="SignalP"/>
    </source>
</evidence>
<evidence type="ECO:0000313" key="2">
    <source>
        <dbReference type="EMBL" id="QKE64843.1"/>
    </source>
</evidence>